<accession>A0A8T0J7T5</accession>
<dbReference type="EMBL" id="CM026421">
    <property type="protein sequence ID" value="KAG0590913.1"/>
    <property type="molecule type" value="Genomic_DNA"/>
</dbReference>
<comment type="caution">
    <text evidence="1">The sequence shown here is derived from an EMBL/GenBank/DDBJ whole genome shotgun (WGS) entry which is preliminary data.</text>
</comment>
<dbReference type="AlphaFoldDB" id="A0A8T0J7T5"/>
<reference evidence="1" key="1">
    <citation type="submission" date="2020-06" db="EMBL/GenBank/DDBJ databases">
        <title>WGS assembly of Ceratodon purpureus strain R40.</title>
        <authorList>
            <person name="Carey S.B."/>
            <person name="Jenkins J."/>
            <person name="Shu S."/>
            <person name="Lovell J.T."/>
            <person name="Sreedasyam A."/>
            <person name="Maumus F."/>
            <person name="Tiley G.P."/>
            <person name="Fernandez-Pozo N."/>
            <person name="Barry K."/>
            <person name="Chen C."/>
            <person name="Wang M."/>
            <person name="Lipzen A."/>
            <person name="Daum C."/>
            <person name="Saski C.A."/>
            <person name="Payton A.C."/>
            <person name="Mcbreen J.C."/>
            <person name="Conrad R.E."/>
            <person name="Kollar L.M."/>
            <person name="Olsson S."/>
            <person name="Huttunen S."/>
            <person name="Landis J.B."/>
            <person name="Wickett N.J."/>
            <person name="Johnson M.G."/>
            <person name="Rensing S.A."/>
            <person name="Grimwood J."/>
            <person name="Schmutz J."/>
            <person name="Mcdaniel S.F."/>
        </authorList>
    </citation>
    <scope>NUCLEOTIDE SEQUENCE</scope>
    <source>
        <strain evidence="1">R40</strain>
    </source>
</reference>
<evidence type="ECO:0000313" key="1">
    <source>
        <dbReference type="EMBL" id="KAG0590913.1"/>
    </source>
</evidence>
<dbReference type="Proteomes" id="UP000822688">
    <property type="component" value="Chromosome 1"/>
</dbReference>
<keyword evidence="2" id="KW-1185">Reference proteome</keyword>
<evidence type="ECO:0000313" key="2">
    <source>
        <dbReference type="Proteomes" id="UP000822688"/>
    </source>
</evidence>
<gene>
    <name evidence="1" type="ORF">KC19_1G135000</name>
</gene>
<organism evidence="1 2">
    <name type="scientific">Ceratodon purpureus</name>
    <name type="common">Fire moss</name>
    <name type="synonym">Dicranum purpureum</name>
    <dbReference type="NCBI Taxonomy" id="3225"/>
    <lineage>
        <taxon>Eukaryota</taxon>
        <taxon>Viridiplantae</taxon>
        <taxon>Streptophyta</taxon>
        <taxon>Embryophyta</taxon>
        <taxon>Bryophyta</taxon>
        <taxon>Bryophytina</taxon>
        <taxon>Bryopsida</taxon>
        <taxon>Dicranidae</taxon>
        <taxon>Pseudoditrichales</taxon>
        <taxon>Ditrichaceae</taxon>
        <taxon>Ceratodon</taxon>
    </lineage>
</organism>
<name>A0A8T0J7T5_CERPU</name>
<protein>
    <submittedName>
        <fullName evidence="1">Uncharacterized protein</fullName>
    </submittedName>
</protein>
<proteinExistence type="predicted"/>
<sequence length="64" mass="7248">MLGAARVCDYKVYCFTKGADCKRYTLNESMHIKVIRAKNGGLMTSFARIFLASKFFFKGIFLPA</sequence>